<organism evidence="1 2">
    <name type="scientific">Paenibacillus prosopidis</name>
    <dbReference type="NCBI Taxonomy" id="630520"/>
    <lineage>
        <taxon>Bacteria</taxon>
        <taxon>Bacillati</taxon>
        <taxon>Bacillota</taxon>
        <taxon>Bacilli</taxon>
        <taxon>Bacillales</taxon>
        <taxon>Paenibacillaceae</taxon>
        <taxon>Paenibacillus</taxon>
    </lineage>
</organism>
<gene>
    <name evidence="1" type="ORF">DFP97_112126</name>
</gene>
<dbReference type="RefSeq" id="WP_181873586.1">
    <property type="nucleotide sequence ID" value="NZ_QPJD01000012.1"/>
</dbReference>
<proteinExistence type="predicted"/>
<evidence type="ECO:0000313" key="2">
    <source>
        <dbReference type="Proteomes" id="UP000252415"/>
    </source>
</evidence>
<evidence type="ECO:0000313" key="1">
    <source>
        <dbReference type="EMBL" id="RCW44262.1"/>
    </source>
</evidence>
<comment type="caution">
    <text evidence="1">The sequence shown here is derived from an EMBL/GenBank/DDBJ whole genome shotgun (WGS) entry which is preliminary data.</text>
</comment>
<dbReference type="Proteomes" id="UP000252415">
    <property type="component" value="Unassembled WGS sequence"/>
</dbReference>
<name>A0A368VXI2_9BACL</name>
<reference evidence="1 2" key="1">
    <citation type="submission" date="2018-07" db="EMBL/GenBank/DDBJ databases">
        <title>Genomic Encyclopedia of Type Strains, Phase III (KMG-III): the genomes of soil and plant-associated and newly described type strains.</title>
        <authorList>
            <person name="Whitman W."/>
        </authorList>
    </citation>
    <scope>NUCLEOTIDE SEQUENCE [LARGE SCALE GENOMIC DNA]</scope>
    <source>
        <strain evidence="1 2">CECT 7506</strain>
    </source>
</reference>
<dbReference type="AlphaFoldDB" id="A0A368VXI2"/>
<accession>A0A368VXI2</accession>
<sequence>MISGWKASELRSELIDARELDTWLRNSGDEIIIDINFCMVDTSHAGVLPQCLIIYKEA</sequence>
<keyword evidence="2" id="KW-1185">Reference proteome</keyword>
<dbReference type="EMBL" id="QPJD01000012">
    <property type="protein sequence ID" value="RCW44262.1"/>
    <property type="molecule type" value="Genomic_DNA"/>
</dbReference>
<protein>
    <submittedName>
        <fullName evidence="1">Uncharacterized protein</fullName>
    </submittedName>
</protein>